<dbReference type="AlphaFoldDB" id="W9XRC8"/>
<keyword evidence="6 13" id="KW-0808">Transferase</keyword>
<dbReference type="Gene3D" id="3.40.50.2000">
    <property type="entry name" value="Glycogen Phosphorylase B"/>
    <property type="match status" value="1"/>
</dbReference>
<dbReference type="GO" id="GO:0004578">
    <property type="term" value="F:chitobiosyldiphosphodolichol beta-mannosyltransferase activity"/>
    <property type="evidence" value="ECO:0007669"/>
    <property type="project" value="UniProtKB-EC"/>
</dbReference>
<dbReference type="InterPro" id="IPR026051">
    <property type="entry name" value="ALG1-like"/>
</dbReference>
<dbReference type="PANTHER" id="PTHR13036:SF0">
    <property type="entry name" value="CHITOBIOSYLDIPHOSPHODOLICHOL BETA-MANNOSYLTRANSFERASE"/>
    <property type="match status" value="1"/>
</dbReference>
<reference evidence="13 14" key="1">
    <citation type="submission" date="2013-03" db="EMBL/GenBank/DDBJ databases">
        <title>The Genome Sequence of Capronia epimyces CBS 606.96.</title>
        <authorList>
            <consortium name="The Broad Institute Genomics Platform"/>
            <person name="Cuomo C."/>
            <person name="de Hoog S."/>
            <person name="Gorbushina A."/>
            <person name="Walker B."/>
            <person name="Young S.K."/>
            <person name="Zeng Q."/>
            <person name="Gargeya S."/>
            <person name="Fitzgerald M."/>
            <person name="Haas B."/>
            <person name="Abouelleil A."/>
            <person name="Allen A.W."/>
            <person name="Alvarado L."/>
            <person name="Arachchi H.M."/>
            <person name="Berlin A.M."/>
            <person name="Chapman S.B."/>
            <person name="Gainer-Dewar J."/>
            <person name="Goldberg J."/>
            <person name="Griggs A."/>
            <person name="Gujja S."/>
            <person name="Hansen M."/>
            <person name="Howarth C."/>
            <person name="Imamovic A."/>
            <person name="Ireland A."/>
            <person name="Larimer J."/>
            <person name="McCowan C."/>
            <person name="Murphy C."/>
            <person name="Pearson M."/>
            <person name="Poon T.W."/>
            <person name="Priest M."/>
            <person name="Roberts A."/>
            <person name="Saif S."/>
            <person name="Shea T."/>
            <person name="Sisk P."/>
            <person name="Sykes S."/>
            <person name="Wortman J."/>
            <person name="Nusbaum C."/>
            <person name="Birren B."/>
        </authorList>
    </citation>
    <scope>NUCLEOTIDE SEQUENCE [LARGE SCALE GENOMIC DNA]</scope>
    <source>
        <strain evidence="13 14">CBS 606.96</strain>
    </source>
</reference>
<dbReference type="GO" id="GO:0005789">
    <property type="term" value="C:endoplasmic reticulum membrane"/>
    <property type="evidence" value="ECO:0007669"/>
    <property type="project" value="UniProtKB-SubCell"/>
</dbReference>
<evidence type="ECO:0000256" key="3">
    <source>
        <dbReference type="ARBA" id="ARBA00012611"/>
    </source>
</evidence>
<keyword evidence="10" id="KW-0472">Membrane</keyword>
<dbReference type="Proteomes" id="UP000019478">
    <property type="component" value="Unassembled WGS sequence"/>
</dbReference>
<evidence type="ECO:0000256" key="9">
    <source>
        <dbReference type="ARBA" id="ARBA00022989"/>
    </source>
</evidence>
<comment type="subcellular location">
    <subcellularLocation>
        <location evidence="1">Endoplasmic reticulum membrane</location>
        <topology evidence="1">Single-pass membrane protein</topology>
    </subcellularLocation>
</comment>
<dbReference type="STRING" id="1182542.W9XRC8"/>
<keyword evidence="12" id="KW-0732">Signal</keyword>
<keyword evidence="8" id="KW-0256">Endoplasmic reticulum</keyword>
<organism evidence="13 14">
    <name type="scientific">Capronia epimyces CBS 606.96</name>
    <dbReference type="NCBI Taxonomy" id="1182542"/>
    <lineage>
        <taxon>Eukaryota</taxon>
        <taxon>Fungi</taxon>
        <taxon>Dikarya</taxon>
        <taxon>Ascomycota</taxon>
        <taxon>Pezizomycotina</taxon>
        <taxon>Eurotiomycetes</taxon>
        <taxon>Chaetothyriomycetidae</taxon>
        <taxon>Chaetothyriales</taxon>
        <taxon>Herpotrichiellaceae</taxon>
        <taxon>Capronia</taxon>
    </lineage>
</organism>
<dbReference type="EMBL" id="AMGY01000005">
    <property type="protein sequence ID" value="EXJ82788.1"/>
    <property type="molecule type" value="Genomic_DNA"/>
</dbReference>
<evidence type="ECO:0000256" key="6">
    <source>
        <dbReference type="ARBA" id="ARBA00022679"/>
    </source>
</evidence>
<comment type="pathway">
    <text evidence="2">Protein modification; protein glycosylation.</text>
</comment>
<evidence type="ECO:0000256" key="12">
    <source>
        <dbReference type="SAM" id="SignalP"/>
    </source>
</evidence>
<evidence type="ECO:0000256" key="10">
    <source>
        <dbReference type="ARBA" id="ARBA00023136"/>
    </source>
</evidence>
<comment type="function">
    <text evidence="11">Participates in the formation of the lipid-linked precursor oligosaccharide for N-glycosylation. Involved in assembling the dolichol-pyrophosphate-GlcNAc(2)-Man(5) intermediate on the cytoplasmic surface of the ER.</text>
</comment>
<keyword evidence="14" id="KW-1185">Reference proteome</keyword>
<dbReference type="FunFam" id="3.40.50.2000:FF:000162">
    <property type="entry name" value="Beta-1,4-mannosyltransferase (Alg1), putative"/>
    <property type="match status" value="1"/>
</dbReference>
<protein>
    <recommendedName>
        <fullName evidence="4">Chitobiosyldiphosphodolichol beta-mannosyltransferase</fullName>
        <ecNumber evidence="3">2.4.1.142</ecNumber>
    </recommendedName>
</protein>
<evidence type="ECO:0000313" key="14">
    <source>
        <dbReference type="Proteomes" id="UP000019478"/>
    </source>
</evidence>
<dbReference type="OrthoDB" id="614844at2759"/>
<evidence type="ECO:0000256" key="11">
    <source>
        <dbReference type="ARBA" id="ARBA00024899"/>
    </source>
</evidence>
<gene>
    <name evidence="13" type="ORF">A1O3_06603</name>
</gene>
<accession>W9XRC8</accession>
<dbReference type="HOGENOM" id="CLU_012079_1_0_1"/>
<dbReference type="EC" id="2.4.1.142" evidence="3"/>
<evidence type="ECO:0000256" key="5">
    <source>
        <dbReference type="ARBA" id="ARBA00022676"/>
    </source>
</evidence>
<evidence type="ECO:0000256" key="1">
    <source>
        <dbReference type="ARBA" id="ARBA00004389"/>
    </source>
</evidence>
<proteinExistence type="predicted"/>
<evidence type="ECO:0000256" key="4">
    <source>
        <dbReference type="ARBA" id="ARBA00015841"/>
    </source>
</evidence>
<dbReference type="PANTHER" id="PTHR13036">
    <property type="entry name" value="BETA1,4 MANNOSYLTRANSFERASE"/>
    <property type="match status" value="1"/>
</dbReference>
<evidence type="ECO:0000313" key="13">
    <source>
        <dbReference type="EMBL" id="EXJ82788.1"/>
    </source>
</evidence>
<comment type="caution">
    <text evidence="13">The sequence shown here is derived from an EMBL/GenBank/DDBJ whole genome shotgun (WGS) entry which is preliminary data.</text>
</comment>
<name>W9XRC8_9EURO</name>
<keyword evidence="7" id="KW-0812">Transmembrane</keyword>
<evidence type="ECO:0000256" key="8">
    <source>
        <dbReference type="ARBA" id="ARBA00022824"/>
    </source>
</evidence>
<evidence type="ECO:0000256" key="7">
    <source>
        <dbReference type="ARBA" id="ARBA00022692"/>
    </source>
</evidence>
<dbReference type="GeneID" id="19170711"/>
<keyword evidence="5 13" id="KW-0328">Glycosyltransferase</keyword>
<keyword evidence="9" id="KW-1133">Transmembrane helix</keyword>
<feature type="chain" id="PRO_5004934314" description="Chitobiosyldiphosphodolichol beta-mannosyltransferase" evidence="12">
    <location>
        <begin position="25"/>
        <end position="448"/>
    </location>
</feature>
<sequence>MFLTLLVIVSTLFTVLLLLLPSRRDPSEQQHTIQVVVLGDLGRSPRMQYHALSIAKHGGHVQLIGYRETEPLPELLVHPNVRIIALPPAPRWLQTSHKLLFLLCGPAKVLLQAWTLWRTLSYVALASEWMLVQNPPSIPTLLITSIICFFRRTRLVVDWHNFGYSILALKLGTDHPLVTLLKRYETILAKAANANFTVTDAMASVLRLDFGLATPVLTLHDRPASLYQPLSLSERVAFLQRYPLLAKHFNAIVEKKTRLVVSSTSWTADEDFGLFLDALCLYSSSATSSHPQLPELAVVITGKGPQKEHYLERIRELRRGDTLEMVSIYTDWLSFEDYALLLGSADLGVSLHTSSSGVDLPMKVVDMFGAALPVAGWDKYAAWPELVTENVNGRGFGSAEGLADILRQLFDPASKQLEDLKDGARAESKRRWSTEWDPVAGRLFGLVT</sequence>
<dbReference type="SUPFAM" id="SSF53756">
    <property type="entry name" value="UDP-Glycosyltransferase/glycogen phosphorylase"/>
    <property type="match status" value="1"/>
</dbReference>
<feature type="signal peptide" evidence="12">
    <location>
        <begin position="1"/>
        <end position="24"/>
    </location>
</feature>
<dbReference type="RefSeq" id="XP_007734911.1">
    <property type="nucleotide sequence ID" value="XM_007736721.1"/>
</dbReference>
<evidence type="ECO:0000256" key="2">
    <source>
        <dbReference type="ARBA" id="ARBA00004922"/>
    </source>
</evidence>
<dbReference type="eggNOG" id="KOG2941">
    <property type="taxonomic scope" value="Eukaryota"/>
</dbReference>